<protein>
    <recommendedName>
        <fullName evidence="2">AB hydrolase-1 domain-containing protein</fullName>
    </recommendedName>
</protein>
<dbReference type="Pfam" id="PF12697">
    <property type="entry name" value="Abhydrolase_6"/>
    <property type="match status" value="1"/>
</dbReference>
<feature type="region of interest" description="Disordered" evidence="1">
    <location>
        <begin position="38"/>
        <end position="74"/>
    </location>
</feature>
<accession>A0A2P6M7X0</accession>
<keyword evidence="4" id="KW-1185">Reference proteome</keyword>
<dbReference type="SUPFAM" id="SSF53474">
    <property type="entry name" value="alpha/beta-Hydrolases"/>
    <property type="match status" value="1"/>
</dbReference>
<dbReference type="InterPro" id="IPR029058">
    <property type="entry name" value="AB_hydrolase_fold"/>
</dbReference>
<dbReference type="InterPro" id="IPR000073">
    <property type="entry name" value="AB_hydrolase_1"/>
</dbReference>
<gene>
    <name evidence="3" type="ORF">C6N40_09745</name>
</gene>
<evidence type="ECO:0000313" key="4">
    <source>
        <dbReference type="Proteomes" id="UP000241736"/>
    </source>
</evidence>
<organism evidence="3 4">
    <name type="scientific">Arenimonas caeni</name>
    <dbReference type="NCBI Taxonomy" id="2058085"/>
    <lineage>
        <taxon>Bacteria</taxon>
        <taxon>Pseudomonadati</taxon>
        <taxon>Pseudomonadota</taxon>
        <taxon>Gammaproteobacteria</taxon>
        <taxon>Lysobacterales</taxon>
        <taxon>Lysobacteraceae</taxon>
        <taxon>Arenimonas</taxon>
    </lineage>
</organism>
<name>A0A2P6M7X0_9GAMM</name>
<evidence type="ECO:0000259" key="2">
    <source>
        <dbReference type="Pfam" id="PF12697"/>
    </source>
</evidence>
<evidence type="ECO:0000256" key="1">
    <source>
        <dbReference type="SAM" id="MobiDB-lite"/>
    </source>
</evidence>
<feature type="domain" description="AB hydrolase-1" evidence="2">
    <location>
        <begin position="92"/>
        <end position="297"/>
    </location>
</feature>
<evidence type="ECO:0000313" key="3">
    <source>
        <dbReference type="EMBL" id="PRH82071.1"/>
    </source>
</evidence>
<dbReference type="EMBL" id="PVLF01000014">
    <property type="protein sequence ID" value="PRH82071.1"/>
    <property type="molecule type" value="Genomic_DNA"/>
</dbReference>
<sequence>MRPFLPVLGGWAVMVGGAMALPSSVVLRDRASVMADARPGPGRPAFHRWPAGSRAGGRLGPRPPRGQLGEDEPCRNWRPTWMRAMAERGGSVVFVHGAGAGGWEWAAWSRVFAAAGWQVLAPDLRAAPAGLAATRLQDYAAQVRGWLAAAPRPRVAVGASLGGLLVAMNADLADALVLVNPMPPAGSPGAARRPAIVPWGRRATLSGTRRAMPGADDAAALHAFRRWRDESGAVLDEAAAGLALPVPTAPVLVLGSRADTDVPFAASAALAAVWPATFLPIEGGHVDPLLGRSAPFAANQALAWLQERMGSGNICVSNAG</sequence>
<dbReference type="AlphaFoldDB" id="A0A2P6M7X0"/>
<dbReference type="Proteomes" id="UP000241736">
    <property type="component" value="Unassembled WGS sequence"/>
</dbReference>
<comment type="caution">
    <text evidence="3">The sequence shown here is derived from an EMBL/GenBank/DDBJ whole genome shotgun (WGS) entry which is preliminary data.</text>
</comment>
<dbReference type="OrthoDB" id="5983953at2"/>
<reference evidence="3 4" key="1">
    <citation type="submission" date="2018-03" db="EMBL/GenBank/DDBJ databases">
        <title>Arenimonas caeni sp. nov., isolated from activated sludge.</title>
        <authorList>
            <person name="Liu H."/>
        </authorList>
    </citation>
    <scope>NUCLEOTIDE SEQUENCE [LARGE SCALE GENOMIC DNA]</scope>
    <source>
        <strain evidence="4">z29</strain>
    </source>
</reference>
<proteinExistence type="predicted"/>
<dbReference type="Gene3D" id="3.40.50.1820">
    <property type="entry name" value="alpha/beta hydrolase"/>
    <property type="match status" value="1"/>
</dbReference>